<evidence type="ECO:0000256" key="15">
    <source>
        <dbReference type="PIRSR" id="PIRSR601508-3"/>
    </source>
</evidence>
<evidence type="ECO:0000256" key="16">
    <source>
        <dbReference type="SAM" id="MobiDB-lite"/>
    </source>
</evidence>
<feature type="binding site" evidence="13">
    <location>
        <position position="332"/>
    </location>
    <ligand>
        <name>L-glutamate</name>
        <dbReference type="ChEBI" id="CHEBI:29985"/>
    </ligand>
</feature>
<evidence type="ECO:0000256" key="13">
    <source>
        <dbReference type="PIRSR" id="PIRSR601508-1"/>
    </source>
</evidence>
<feature type="binding site" evidence="13">
    <location>
        <position position="128"/>
    </location>
    <ligand>
        <name>L-glutamate</name>
        <dbReference type="ChEBI" id="CHEBI:29985"/>
    </ligand>
</feature>
<dbReference type="InterPro" id="IPR052192">
    <property type="entry name" value="Insect_Ionotropic_Sensory_Rcpt"/>
</dbReference>
<dbReference type="PRINTS" id="PR00177">
    <property type="entry name" value="NMDARECEPTOR"/>
</dbReference>
<evidence type="ECO:0000256" key="7">
    <source>
        <dbReference type="ARBA" id="ARBA00023065"/>
    </source>
</evidence>
<evidence type="ECO:0000256" key="11">
    <source>
        <dbReference type="ARBA" id="ARBA00023286"/>
    </source>
</evidence>
<feature type="site" description="Crucial to convey clamshell closure to channel opening" evidence="14">
    <location>
        <position position="265"/>
    </location>
</feature>
<keyword evidence="10" id="KW-0325">Glycoprotein</keyword>
<name>A0AAW0UHH0_SCYPA</name>
<dbReference type="Gene3D" id="1.10.287.70">
    <property type="match status" value="1"/>
</dbReference>
<feature type="disulfide bond" evidence="15">
    <location>
        <begin position="356"/>
        <end position="414"/>
    </location>
</feature>
<dbReference type="FunFam" id="1.10.287.70:FF:000143">
    <property type="entry name" value="Probable glutamate receptor"/>
    <property type="match status" value="1"/>
</dbReference>
<accession>A0AAW0UHH0</accession>
<dbReference type="InterPro" id="IPR019594">
    <property type="entry name" value="Glu/Gly-bd"/>
</dbReference>
<feature type="binding site" evidence="13">
    <location>
        <position position="123"/>
    </location>
    <ligand>
        <name>L-glutamate</name>
        <dbReference type="ChEBI" id="CHEBI:29985"/>
    </ligand>
</feature>
<reference evidence="20 21" key="1">
    <citation type="submission" date="2023-03" db="EMBL/GenBank/DDBJ databases">
        <title>High-quality genome of Scylla paramamosain provides insights in environmental adaptation.</title>
        <authorList>
            <person name="Zhang L."/>
        </authorList>
    </citation>
    <scope>NUCLEOTIDE SEQUENCE [LARGE SCALE GENOMIC DNA]</scope>
    <source>
        <strain evidence="20">LZ_2023a</strain>
        <tissue evidence="20">Muscle</tissue>
    </source>
</reference>
<feature type="domain" description="Ionotropic glutamate receptor L-glutamate and glycine-binding" evidence="19">
    <location>
        <begin position="43"/>
        <end position="150"/>
    </location>
</feature>
<evidence type="ECO:0000256" key="3">
    <source>
        <dbReference type="ARBA" id="ARBA00022448"/>
    </source>
</evidence>
<evidence type="ECO:0000256" key="12">
    <source>
        <dbReference type="ARBA" id="ARBA00023303"/>
    </source>
</evidence>
<dbReference type="GO" id="GO:0015276">
    <property type="term" value="F:ligand-gated monoatomic ion channel activity"/>
    <property type="evidence" value="ECO:0007669"/>
    <property type="project" value="InterPro"/>
</dbReference>
<dbReference type="PANTHER" id="PTHR42643:SF24">
    <property type="entry name" value="IONOTROPIC RECEPTOR 60A"/>
    <property type="match status" value="1"/>
</dbReference>
<gene>
    <name evidence="20" type="ORF">O3P69_004225</name>
</gene>
<dbReference type="Pfam" id="PF10613">
    <property type="entry name" value="Lig_chan-Glu_bd"/>
    <property type="match status" value="1"/>
</dbReference>
<evidence type="ECO:0000256" key="6">
    <source>
        <dbReference type="ARBA" id="ARBA00022989"/>
    </source>
</evidence>
<organism evidence="20 21">
    <name type="scientific">Scylla paramamosain</name>
    <name type="common">Mud crab</name>
    <dbReference type="NCBI Taxonomy" id="85552"/>
    <lineage>
        <taxon>Eukaryota</taxon>
        <taxon>Metazoa</taxon>
        <taxon>Ecdysozoa</taxon>
        <taxon>Arthropoda</taxon>
        <taxon>Crustacea</taxon>
        <taxon>Multicrustacea</taxon>
        <taxon>Malacostraca</taxon>
        <taxon>Eumalacostraca</taxon>
        <taxon>Eucarida</taxon>
        <taxon>Decapoda</taxon>
        <taxon>Pleocyemata</taxon>
        <taxon>Brachyura</taxon>
        <taxon>Eubrachyura</taxon>
        <taxon>Portunoidea</taxon>
        <taxon>Portunidae</taxon>
        <taxon>Portuninae</taxon>
        <taxon>Scylla</taxon>
    </lineage>
</organism>
<dbReference type="EMBL" id="JARAKH010000012">
    <property type="protein sequence ID" value="KAK8398966.1"/>
    <property type="molecule type" value="Genomic_DNA"/>
</dbReference>
<evidence type="ECO:0000256" key="2">
    <source>
        <dbReference type="ARBA" id="ARBA00008685"/>
    </source>
</evidence>
<keyword evidence="8 17" id="KW-0472">Membrane</keyword>
<keyword evidence="7" id="KW-0406">Ion transport</keyword>
<keyword evidence="6 17" id="KW-1133">Transmembrane helix</keyword>
<evidence type="ECO:0000256" key="10">
    <source>
        <dbReference type="ARBA" id="ARBA00023180"/>
    </source>
</evidence>
<evidence type="ECO:0000259" key="19">
    <source>
        <dbReference type="Pfam" id="PF10613"/>
    </source>
</evidence>
<feature type="domain" description="Ionotropic glutamate receptor C-terminal" evidence="18">
    <location>
        <begin position="165"/>
        <end position="365"/>
    </location>
</feature>
<protein>
    <submittedName>
        <fullName evidence="20">Uncharacterized protein</fullName>
    </submittedName>
</protein>
<dbReference type="AlphaFoldDB" id="A0AAW0UHH0"/>
<dbReference type="GO" id="GO:0005886">
    <property type="term" value="C:plasma membrane"/>
    <property type="evidence" value="ECO:0007669"/>
    <property type="project" value="UniProtKB-SubCell"/>
</dbReference>
<feature type="compositionally biased region" description="Polar residues" evidence="16">
    <location>
        <begin position="485"/>
        <end position="496"/>
    </location>
</feature>
<feature type="transmembrane region" description="Helical" evidence="17">
    <location>
        <begin position="434"/>
        <end position="454"/>
    </location>
</feature>
<dbReference type="PANTHER" id="PTHR42643">
    <property type="entry name" value="IONOTROPIC RECEPTOR 20A-RELATED"/>
    <property type="match status" value="1"/>
</dbReference>
<evidence type="ECO:0000256" key="17">
    <source>
        <dbReference type="SAM" id="Phobius"/>
    </source>
</evidence>
<feature type="transmembrane region" description="Helical" evidence="17">
    <location>
        <begin position="232"/>
        <end position="250"/>
    </location>
</feature>
<evidence type="ECO:0000256" key="4">
    <source>
        <dbReference type="ARBA" id="ARBA00022475"/>
    </source>
</evidence>
<proteinExistence type="inferred from homology"/>
<comment type="caution">
    <text evidence="20">The sequence shown here is derived from an EMBL/GenBank/DDBJ whole genome shotgun (WGS) entry which is preliminary data.</text>
</comment>
<keyword evidence="11" id="KW-1071">Ligand-gated ion channel</keyword>
<evidence type="ECO:0000256" key="14">
    <source>
        <dbReference type="PIRSR" id="PIRSR601508-2"/>
    </source>
</evidence>
<dbReference type="Pfam" id="PF00060">
    <property type="entry name" value="Lig_chan"/>
    <property type="match status" value="1"/>
</dbReference>
<evidence type="ECO:0000259" key="18">
    <source>
        <dbReference type="Pfam" id="PF00060"/>
    </source>
</evidence>
<keyword evidence="21" id="KW-1185">Reference proteome</keyword>
<feature type="region of interest" description="Disordered" evidence="16">
    <location>
        <begin position="477"/>
        <end position="500"/>
    </location>
</feature>
<dbReference type="GO" id="GO:0050906">
    <property type="term" value="P:detection of stimulus involved in sensory perception"/>
    <property type="evidence" value="ECO:0007669"/>
    <property type="project" value="UniProtKB-ARBA"/>
</dbReference>
<evidence type="ECO:0000313" key="21">
    <source>
        <dbReference type="Proteomes" id="UP001487740"/>
    </source>
</evidence>
<comment type="subcellular location">
    <subcellularLocation>
        <location evidence="1">Cell membrane</location>
        <topology evidence="1">Multi-pass membrane protein</topology>
    </subcellularLocation>
</comment>
<keyword evidence="9" id="KW-0675">Receptor</keyword>
<comment type="similarity">
    <text evidence="2">Belongs to the glutamate-gated ion channel (TC 1.A.10.1) family.</text>
</comment>
<keyword evidence="12" id="KW-0407">Ion channel</keyword>
<feature type="binding site" evidence="13">
    <location>
        <position position="121"/>
    </location>
    <ligand>
        <name>L-glutamate</name>
        <dbReference type="ChEBI" id="CHEBI:29985"/>
    </ligand>
</feature>
<sequence>MVIWIMLSEPSQRSQDLVSLLEAEGLEGEEKIVPQNLEGRPIRIALANYPPFLEITETGGRGGVKGRGMSWDVMNALASYFNFTPEPVAAYDNLVGVKGENGWKGALQLIANEEAEFTLMPVTVTEVRKEVVEFSHLLGTTSFGMLVKRPEYTPKPDALLKPFNKEVWFWIIGSMATMGPLIYFIIVFRVRLCRGDPKLTRIMPFDQCCWFVYGAMMKQGSVLKPISDSSRILFATWWLFIMIVTSFYTANLTAFLTFNGLQLPINEVADLEKHSDITWLASRDGAVVDVITSHPQLEILRELKKKGRGRYIDSREEALALVRAGDHVYIDDVQVLEYLIQEDFKRQQREELNQTCNFYTSELERGGELTFWYGFGFKNGSEYTDLFNGFFRRLSIFGILNFLRNSATASSPVCTLPKGFKDRALENKDLYTTYVLYAIGIVASLLALLTESFFRRAMRQTHNLAMATRKTFSDRFNSPPIKVTPSRTGPTQTWNSGLPPLPEHRLRTPFEVKYPQFANLKPQYTPQITDARQVPFARQTGPRVISGKINGVDVKWDQREGKLLLQDVKQLAGNVAYIDGVPYAFLHYRDDDGPKLQKLILSDLI</sequence>
<keyword evidence="15" id="KW-1015">Disulfide bond</keyword>
<keyword evidence="5 17" id="KW-0812">Transmembrane</keyword>
<dbReference type="InterPro" id="IPR001508">
    <property type="entry name" value="Iono_Glu_rcpt_met"/>
</dbReference>
<dbReference type="InterPro" id="IPR001320">
    <property type="entry name" value="Iontro_rcpt_C"/>
</dbReference>
<dbReference type="SUPFAM" id="SSF53850">
    <property type="entry name" value="Periplasmic binding protein-like II"/>
    <property type="match status" value="1"/>
</dbReference>
<dbReference type="Proteomes" id="UP001487740">
    <property type="component" value="Unassembled WGS sequence"/>
</dbReference>
<dbReference type="GO" id="GO:0038023">
    <property type="term" value="F:signaling receptor activity"/>
    <property type="evidence" value="ECO:0007669"/>
    <property type="project" value="InterPro"/>
</dbReference>
<evidence type="ECO:0000313" key="20">
    <source>
        <dbReference type="EMBL" id="KAK8398966.1"/>
    </source>
</evidence>
<dbReference type="Gene3D" id="3.40.190.10">
    <property type="entry name" value="Periplasmic binding protein-like II"/>
    <property type="match status" value="1"/>
</dbReference>
<evidence type="ECO:0000256" key="1">
    <source>
        <dbReference type="ARBA" id="ARBA00004651"/>
    </source>
</evidence>
<evidence type="ECO:0000256" key="5">
    <source>
        <dbReference type="ARBA" id="ARBA00022692"/>
    </source>
</evidence>
<keyword evidence="3" id="KW-0813">Transport</keyword>
<evidence type="ECO:0000256" key="9">
    <source>
        <dbReference type="ARBA" id="ARBA00023170"/>
    </source>
</evidence>
<feature type="transmembrane region" description="Helical" evidence="17">
    <location>
        <begin position="167"/>
        <end position="188"/>
    </location>
</feature>
<keyword evidence="4" id="KW-1003">Cell membrane</keyword>
<evidence type="ECO:0000256" key="8">
    <source>
        <dbReference type="ARBA" id="ARBA00023136"/>
    </source>
</evidence>